<comment type="similarity">
    <text evidence="3">Belongs to the bacterial microcompartments protein family.</text>
</comment>
<feature type="compositionally biased region" description="Basic and acidic residues" evidence="4">
    <location>
        <begin position="96"/>
        <end position="114"/>
    </location>
</feature>
<dbReference type="EMBL" id="KF515983">
    <property type="protein sequence ID" value="AHB39741.1"/>
    <property type="molecule type" value="Genomic_DNA"/>
</dbReference>
<feature type="region of interest" description="Disordered" evidence="4">
    <location>
        <begin position="96"/>
        <end position="184"/>
    </location>
</feature>
<proteinExistence type="inferred from homology"/>
<gene>
    <name evidence="6" type="primary">pduK</name>
</gene>
<protein>
    <submittedName>
        <fullName evidence="6">Propanediol utilization protein</fullName>
    </submittedName>
</protein>
<evidence type="ECO:0000313" key="6">
    <source>
        <dbReference type="EMBL" id="AHB39741.1"/>
    </source>
</evidence>
<dbReference type="InterPro" id="IPR037233">
    <property type="entry name" value="CcmK-like_sf"/>
</dbReference>
<name>V5RR35_9LACO</name>
<dbReference type="PANTHER" id="PTHR33941">
    <property type="entry name" value="PROPANEDIOL UTILIZATION PROTEIN PDUA"/>
    <property type="match status" value="1"/>
</dbReference>
<dbReference type="InterPro" id="IPR050575">
    <property type="entry name" value="BMC_shell"/>
</dbReference>
<evidence type="ECO:0000259" key="5">
    <source>
        <dbReference type="PROSITE" id="PS51930"/>
    </source>
</evidence>
<comment type="subcellular location">
    <subcellularLocation>
        <location evidence="1">Bacterial microcompartment</location>
    </subcellularLocation>
</comment>
<evidence type="ECO:0000256" key="4">
    <source>
        <dbReference type="SAM" id="MobiDB-lite"/>
    </source>
</evidence>
<evidence type="ECO:0000256" key="1">
    <source>
        <dbReference type="ARBA" id="ARBA00024322"/>
    </source>
</evidence>
<dbReference type="SUPFAM" id="SSF143414">
    <property type="entry name" value="CcmK-like"/>
    <property type="match status" value="1"/>
</dbReference>
<keyword evidence="2" id="KW-1283">Bacterial microcompartment</keyword>
<organism evidence="6">
    <name type="scientific">Limosilactobacillus panis</name>
    <dbReference type="NCBI Taxonomy" id="47493"/>
    <lineage>
        <taxon>Bacteria</taxon>
        <taxon>Bacillati</taxon>
        <taxon>Bacillota</taxon>
        <taxon>Bacilli</taxon>
        <taxon>Lactobacillales</taxon>
        <taxon>Lactobacillaceae</taxon>
        <taxon>Limosilactobacillus</taxon>
    </lineage>
</organism>
<dbReference type="Pfam" id="PF00936">
    <property type="entry name" value="BMC"/>
    <property type="match status" value="1"/>
</dbReference>
<dbReference type="InterPro" id="IPR044872">
    <property type="entry name" value="CcmK/CsoS1_BMC"/>
</dbReference>
<dbReference type="PANTHER" id="PTHR33941:SF11">
    <property type="entry name" value="BACTERIAL MICROCOMPARTMENT SHELL PROTEIN PDUJ"/>
    <property type="match status" value="1"/>
</dbReference>
<reference evidence="6" key="2">
    <citation type="journal article" date="2014" name="Biotechnol. Lett.">
        <title>Transcriptional repressor role of PocR on the 1,3-propanediol biosynthetic pathway by Lactobacillus panis PM1.</title>
        <authorList>
            <person name="Kang T.S."/>
            <person name="Korber D.R."/>
            <person name="Tanaka T."/>
        </authorList>
    </citation>
    <scope>NUCLEOTIDE SEQUENCE</scope>
    <source>
        <strain evidence="6">PM1</strain>
    </source>
</reference>
<dbReference type="Gene3D" id="3.30.70.1710">
    <property type="match status" value="1"/>
</dbReference>
<dbReference type="SMART" id="SM00877">
    <property type="entry name" value="BMC"/>
    <property type="match status" value="1"/>
</dbReference>
<reference evidence="6" key="1">
    <citation type="submission" date="2013-08" db="EMBL/GenBank/DDBJ databases">
        <authorList>
            <person name="Haakensen M."/>
            <person name="Pittet V."/>
            <person name="Grahame D."/>
            <person name="Korber D."/>
            <person name="Tanaka T."/>
        </authorList>
    </citation>
    <scope>NUCLEOTIDE SEQUENCE</scope>
    <source>
        <strain evidence="6">PM1</strain>
    </source>
</reference>
<sequence>MMQSLGFVECDGLSGALVAADRMLKTANVKLEGIHQNMGIDWVTVKVSGDISAVSVAVETIKETMPKVYVTSTVLGSPAKGTDRLGNTDIALFLKKKDSAKEPPIKEEPVKEAKPASPTTPVEEAGKPVTDSTPSESATETSTKDSADSSADADDGSDKNQDSQKATCNLCGDPKCPRKLGEPHKKCIHYKELKK</sequence>
<feature type="compositionally biased region" description="Low complexity" evidence="4">
    <location>
        <begin position="130"/>
        <end position="141"/>
    </location>
</feature>
<dbReference type="AlphaFoldDB" id="V5RR35"/>
<feature type="domain" description="BMC" evidence="5">
    <location>
        <begin position="4"/>
        <end position="87"/>
    </location>
</feature>
<accession>V5RR35</accession>
<dbReference type="PROSITE" id="PS51930">
    <property type="entry name" value="BMC_2"/>
    <property type="match status" value="1"/>
</dbReference>
<dbReference type="GO" id="GO:0031469">
    <property type="term" value="C:bacterial microcompartment"/>
    <property type="evidence" value="ECO:0007669"/>
    <property type="project" value="UniProtKB-SubCell"/>
</dbReference>
<dbReference type="InterPro" id="IPR000249">
    <property type="entry name" value="BMC_dom"/>
</dbReference>
<feature type="compositionally biased region" description="Basic and acidic residues" evidence="4">
    <location>
        <begin position="175"/>
        <end position="184"/>
    </location>
</feature>
<evidence type="ECO:0000256" key="3">
    <source>
        <dbReference type="PROSITE-ProRule" id="PRU01278"/>
    </source>
</evidence>
<dbReference type="RefSeq" id="WP_261313261.1">
    <property type="nucleotide sequence ID" value="NZ_CP081855.1"/>
</dbReference>
<evidence type="ECO:0000256" key="2">
    <source>
        <dbReference type="ARBA" id="ARBA00024446"/>
    </source>
</evidence>